<dbReference type="GO" id="GO:0033952">
    <property type="term" value="F:iota-carrageenase activity"/>
    <property type="evidence" value="ECO:0007669"/>
    <property type="project" value="UniProtKB-EC"/>
</dbReference>
<organism evidence="2 3">
    <name type="scientific">Novipirellula herctigrandis</name>
    <dbReference type="NCBI Taxonomy" id="2527986"/>
    <lineage>
        <taxon>Bacteria</taxon>
        <taxon>Pseudomonadati</taxon>
        <taxon>Planctomycetota</taxon>
        <taxon>Planctomycetia</taxon>
        <taxon>Pirellulales</taxon>
        <taxon>Pirellulaceae</taxon>
        <taxon>Novipirellula</taxon>
    </lineage>
</organism>
<feature type="signal peptide" evidence="1">
    <location>
        <begin position="1"/>
        <end position="24"/>
    </location>
</feature>
<proteinExistence type="predicted"/>
<dbReference type="AlphaFoldDB" id="A0A5C5YY19"/>
<dbReference type="SUPFAM" id="SSF51126">
    <property type="entry name" value="Pectin lyase-like"/>
    <property type="match status" value="1"/>
</dbReference>
<dbReference type="EMBL" id="SJPJ01000001">
    <property type="protein sequence ID" value="TWT79457.1"/>
    <property type="molecule type" value="Genomic_DNA"/>
</dbReference>
<evidence type="ECO:0000256" key="1">
    <source>
        <dbReference type="SAM" id="SignalP"/>
    </source>
</evidence>
<evidence type="ECO:0000313" key="2">
    <source>
        <dbReference type="EMBL" id="TWT79457.1"/>
    </source>
</evidence>
<dbReference type="EC" id="3.2.1.157" evidence="2"/>
<accession>A0A5C5YY19</accession>
<protein>
    <submittedName>
        <fullName evidence="2">Iota-carrageenase</fullName>
        <ecNumber evidence="2">3.2.1.157</ecNumber>
    </submittedName>
</protein>
<keyword evidence="3" id="KW-1185">Reference proteome</keyword>
<gene>
    <name evidence="2" type="primary">cgiA_1</name>
    <name evidence="2" type="ORF">CA13_08580</name>
</gene>
<sequence precursor="true">MNINKFILALLFAIPFLDATGSNAAYIASDSYQNPKLTVAIGSAHYPVKSQDNSKTFQKAIDDVHAGGGGHVVVPAGEYRLMDIQMKSNVHVIFKSGVVLRPRNEEDGNLFNFGMKEAVQNTSLIGSDDRTVFDFTGMTSNLRAVCVNDCNNFRVANFTVNDNRTVYSSFTFGWGGVRDGVAEIARNGLIENLTANDAHYGYGAIQAHSGENMIFRNIKSVGGVGVRLETGYKKMNLSGVGGLFNILVENVSSKNGQAALMFQPHTMKHGDVVARNIRSDGSEFCVYIANPFVSKKKYGPETEKVAGSFKSITVEGVQAVYRDGPIVTRYPHLEYYPKELHASIVRIEEGSEPGYRGPSIAAVANMQPEEETISITNVEATGFQYRRDIMTPDDLFRGSIKHLVNPQSKK</sequence>
<dbReference type="InterPro" id="IPR011050">
    <property type="entry name" value="Pectin_lyase_fold/virulence"/>
</dbReference>
<keyword evidence="2" id="KW-0378">Hydrolase</keyword>
<comment type="caution">
    <text evidence="2">The sequence shown here is derived from an EMBL/GenBank/DDBJ whole genome shotgun (WGS) entry which is preliminary data.</text>
</comment>
<keyword evidence="1" id="KW-0732">Signal</keyword>
<keyword evidence="2" id="KW-0326">Glycosidase</keyword>
<reference evidence="2 3" key="1">
    <citation type="submission" date="2019-02" db="EMBL/GenBank/DDBJ databases">
        <title>Deep-cultivation of Planctomycetes and their phenomic and genomic characterization uncovers novel biology.</title>
        <authorList>
            <person name="Wiegand S."/>
            <person name="Jogler M."/>
            <person name="Boedeker C."/>
            <person name="Pinto D."/>
            <person name="Vollmers J."/>
            <person name="Rivas-Marin E."/>
            <person name="Kohn T."/>
            <person name="Peeters S.H."/>
            <person name="Heuer A."/>
            <person name="Rast P."/>
            <person name="Oberbeckmann S."/>
            <person name="Bunk B."/>
            <person name="Jeske O."/>
            <person name="Meyerdierks A."/>
            <person name="Storesund J.E."/>
            <person name="Kallscheuer N."/>
            <person name="Luecker S."/>
            <person name="Lage O.M."/>
            <person name="Pohl T."/>
            <person name="Merkel B.J."/>
            <person name="Hornburger P."/>
            <person name="Mueller R.-W."/>
            <person name="Bruemmer F."/>
            <person name="Labrenz M."/>
            <person name="Spormann A.M."/>
            <person name="Op Den Camp H."/>
            <person name="Overmann J."/>
            <person name="Amann R."/>
            <person name="Jetten M.S.M."/>
            <person name="Mascher T."/>
            <person name="Medema M.H."/>
            <person name="Devos D.P."/>
            <person name="Kaster A.-K."/>
            <person name="Ovreas L."/>
            <person name="Rohde M."/>
            <person name="Galperin M.Y."/>
            <person name="Jogler C."/>
        </authorList>
    </citation>
    <scope>NUCLEOTIDE SEQUENCE [LARGE SCALE GENOMIC DNA]</scope>
    <source>
        <strain evidence="2 3">CA13</strain>
    </source>
</reference>
<evidence type="ECO:0000313" key="3">
    <source>
        <dbReference type="Proteomes" id="UP000315010"/>
    </source>
</evidence>
<dbReference type="OrthoDB" id="1407599at2"/>
<name>A0A5C5YY19_9BACT</name>
<dbReference type="RefSeq" id="WP_146394674.1">
    <property type="nucleotide sequence ID" value="NZ_SJPJ01000001.1"/>
</dbReference>
<feature type="chain" id="PRO_5022723876" evidence="1">
    <location>
        <begin position="25"/>
        <end position="410"/>
    </location>
</feature>
<dbReference type="Gene3D" id="2.160.20.10">
    <property type="entry name" value="Single-stranded right-handed beta-helix, Pectin lyase-like"/>
    <property type="match status" value="1"/>
</dbReference>
<dbReference type="Proteomes" id="UP000315010">
    <property type="component" value="Unassembled WGS sequence"/>
</dbReference>
<dbReference type="InterPro" id="IPR012334">
    <property type="entry name" value="Pectin_lyas_fold"/>
</dbReference>